<dbReference type="STRING" id="41688.A0A2N3N132"/>
<dbReference type="Proteomes" id="UP000233524">
    <property type="component" value="Unassembled WGS sequence"/>
</dbReference>
<gene>
    <name evidence="3" type="ORF">jhhlp_007455</name>
</gene>
<dbReference type="OrthoDB" id="2958217at2759"/>
<dbReference type="EMBL" id="NLAX01001036">
    <property type="protein sequence ID" value="PKS06138.1"/>
    <property type="molecule type" value="Genomic_DNA"/>
</dbReference>
<evidence type="ECO:0000313" key="4">
    <source>
        <dbReference type="Proteomes" id="UP000233524"/>
    </source>
</evidence>
<dbReference type="PANTHER" id="PTHR33112:SF12">
    <property type="entry name" value="HETEROKARYON INCOMPATIBILITY DOMAIN-CONTAINING PROTEIN"/>
    <property type="match status" value="1"/>
</dbReference>
<sequence>MSRPSWWVEDPSILSDDDPSFLCEVCRHINFRYLIYESPIAQIVEDIPLGPYSTLLQRQHCAFCRLTKCAIDNIFGVGVVPLEHNGKTVTIAFSTMLGSAMLDGSSPKVLSIKIRPSGINDDKIKNPEIQVVPDGSWLQGTGAGRPMQPSEVSSQLIFSWGVFCRLGVFGHSNGPSSTKSPHPLPSSFRVIDTKDNCILPVKSKINYLALSYVWGVEKPGLRLMGENYTDLCTEGSLLRFSDGIPQTIRDAMELVQKMNERYLWVDVLCIIQDDENDKMEQVAAMDRIYGTATLTIAAAFGEGPEAGLPGIRPGSRSWIQKTENIQGLSLVNRPKNFDSIERSRWNTRAWTYQERVLSSRIVFFGEQQTFYWCSHLEGYFSEDQDSKPIPRQPRSFRHNIGGPLPLKWSINIVTYKDALEAFTKRHITMAGDILNAFEGVAQRLYPLFRGGFIYGLPETELDYCLSWEAVDDLDRRRDAGGEPLFPSWSWAGWVGAINLNWKERLSCIKWVNKEDGREYSTADYRAPSTAFADETRTYQWLQEWKETRNNSTFHYFSHPDEPDTWFLHPTAPEAERRRDLRPAYHPTAGLLEFRASVARLSFKDWRAPDGLGSREGLPRTLVIYNDDGEVVGSMSIPVSLLCDIRENNRYSAILIAQTTLNPELKEMRARRKTNQERPVEDGICKAGPDEPALSEVQASAAPNGHQGDTHEALDQAELLVVEWRDNIAYRIGFGYMHVDDWGTMEPITQTVLLG</sequence>
<reference evidence="3 4" key="1">
    <citation type="journal article" date="2017" name="G3 (Bethesda)">
        <title>First Draft Genome Sequence of the Pathogenic Fungus Lomentospora prolificans (Formerly Scedosporium prolificans).</title>
        <authorList>
            <person name="Luo R."/>
            <person name="Zimin A."/>
            <person name="Workman R."/>
            <person name="Fan Y."/>
            <person name="Pertea G."/>
            <person name="Grossman N."/>
            <person name="Wear M.P."/>
            <person name="Jia B."/>
            <person name="Miller H."/>
            <person name="Casadevall A."/>
            <person name="Timp W."/>
            <person name="Zhang S.X."/>
            <person name="Salzberg S.L."/>
        </authorList>
    </citation>
    <scope>NUCLEOTIDE SEQUENCE [LARGE SCALE GENOMIC DNA]</scope>
    <source>
        <strain evidence="3 4">JHH-5317</strain>
    </source>
</reference>
<name>A0A2N3N132_9PEZI</name>
<dbReference type="PANTHER" id="PTHR33112">
    <property type="entry name" value="DOMAIN PROTEIN, PUTATIVE-RELATED"/>
    <property type="match status" value="1"/>
</dbReference>
<organism evidence="3 4">
    <name type="scientific">Lomentospora prolificans</name>
    <dbReference type="NCBI Taxonomy" id="41688"/>
    <lineage>
        <taxon>Eukaryota</taxon>
        <taxon>Fungi</taxon>
        <taxon>Dikarya</taxon>
        <taxon>Ascomycota</taxon>
        <taxon>Pezizomycotina</taxon>
        <taxon>Sordariomycetes</taxon>
        <taxon>Hypocreomycetidae</taxon>
        <taxon>Microascales</taxon>
        <taxon>Microascaceae</taxon>
        <taxon>Lomentospora</taxon>
    </lineage>
</organism>
<protein>
    <recommendedName>
        <fullName evidence="2">Heterokaryon incompatibility domain-containing protein</fullName>
    </recommendedName>
</protein>
<feature type="region of interest" description="Disordered" evidence="1">
    <location>
        <begin position="668"/>
        <end position="690"/>
    </location>
</feature>
<proteinExistence type="predicted"/>
<comment type="caution">
    <text evidence="3">The sequence shown here is derived from an EMBL/GenBank/DDBJ whole genome shotgun (WGS) entry which is preliminary data.</text>
</comment>
<keyword evidence="4" id="KW-1185">Reference proteome</keyword>
<evidence type="ECO:0000259" key="2">
    <source>
        <dbReference type="Pfam" id="PF06985"/>
    </source>
</evidence>
<evidence type="ECO:0000313" key="3">
    <source>
        <dbReference type="EMBL" id="PKS06138.1"/>
    </source>
</evidence>
<dbReference type="VEuPathDB" id="FungiDB:jhhlp_007455"/>
<dbReference type="InParanoid" id="A0A2N3N132"/>
<feature type="domain" description="Heterokaryon incompatibility" evidence="2">
    <location>
        <begin position="207"/>
        <end position="354"/>
    </location>
</feature>
<dbReference type="InterPro" id="IPR010730">
    <property type="entry name" value="HET"/>
</dbReference>
<dbReference type="AlphaFoldDB" id="A0A2N3N132"/>
<accession>A0A2N3N132</accession>
<feature type="compositionally biased region" description="Basic and acidic residues" evidence="1">
    <location>
        <begin position="668"/>
        <end position="683"/>
    </location>
</feature>
<dbReference type="Pfam" id="PF06985">
    <property type="entry name" value="HET"/>
    <property type="match status" value="1"/>
</dbReference>
<evidence type="ECO:0000256" key="1">
    <source>
        <dbReference type="SAM" id="MobiDB-lite"/>
    </source>
</evidence>